<reference evidence="3" key="3">
    <citation type="journal article" date="2010" name="Genome Res.">
        <title>Population genomic sequencing of Coccidioides fungi reveals recent hybridization and transposon control.</title>
        <authorList>
            <person name="Neafsey D.E."/>
            <person name="Barker B.M."/>
            <person name="Sharpton T.J."/>
            <person name="Stajich J.E."/>
            <person name="Park D.J."/>
            <person name="Whiston E."/>
            <person name="Hung C.-Y."/>
            <person name="McMahan C."/>
            <person name="White J."/>
            <person name="Sykes S."/>
            <person name="Heiman D."/>
            <person name="Young S."/>
            <person name="Zeng Q."/>
            <person name="Abouelleil A."/>
            <person name="Aftuck L."/>
            <person name="Bessette D."/>
            <person name="Brown A."/>
            <person name="FitzGerald M."/>
            <person name="Lui A."/>
            <person name="Macdonald J.P."/>
            <person name="Priest M."/>
            <person name="Orbach M.J."/>
            <person name="Galgiani J.N."/>
            <person name="Kirkland T.N."/>
            <person name="Cole G.T."/>
            <person name="Birren B.W."/>
            <person name="Henn M.R."/>
            <person name="Taylor J.W."/>
            <person name="Rounsley S.D."/>
        </authorList>
    </citation>
    <scope>NUCLEOTIDE SEQUENCE [LARGE SCALE GENOMIC DNA]</scope>
    <source>
        <strain evidence="3">RMSCC 3488</strain>
    </source>
</reference>
<evidence type="ECO:0000313" key="3">
    <source>
        <dbReference type="Proteomes" id="UP000054567"/>
    </source>
</evidence>
<dbReference type="EMBL" id="DS268109">
    <property type="protein sequence ID" value="KMM63774.1"/>
    <property type="molecule type" value="Genomic_DNA"/>
</dbReference>
<accession>A0A0J6F483</accession>
<organism evidence="2 3">
    <name type="scientific">Coccidioides posadasii RMSCC 3488</name>
    <dbReference type="NCBI Taxonomy" id="454284"/>
    <lineage>
        <taxon>Eukaryota</taxon>
        <taxon>Fungi</taxon>
        <taxon>Dikarya</taxon>
        <taxon>Ascomycota</taxon>
        <taxon>Pezizomycotina</taxon>
        <taxon>Eurotiomycetes</taxon>
        <taxon>Eurotiomycetidae</taxon>
        <taxon>Onygenales</taxon>
        <taxon>Onygenaceae</taxon>
        <taxon>Coccidioides</taxon>
    </lineage>
</organism>
<reference evidence="3" key="2">
    <citation type="journal article" date="2009" name="Genome Res.">
        <title>Comparative genomic analyses of the human fungal pathogens Coccidioides and their relatives.</title>
        <authorList>
            <person name="Sharpton T.J."/>
            <person name="Stajich J.E."/>
            <person name="Rounsley S.D."/>
            <person name="Gardner M.J."/>
            <person name="Wortman J.R."/>
            <person name="Jordar V.S."/>
            <person name="Maiti R."/>
            <person name="Kodira C.D."/>
            <person name="Neafsey D.E."/>
            <person name="Zeng Q."/>
            <person name="Hung C.-Y."/>
            <person name="McMahan C."/>
            <person name="Muszewska A."/>
            <person name="Grynberg M."/>
            <person name="Mandel M.A."/>
            <person name="Kellner E.M."/>
            <person name="Barker B.M."/>
            <person name="Galgiani J.N."/>
            <person name="Orbach M.J."/>
            <person name="Kirkland T.N."/>
            <person name="Cole G.T."/>
            <person name="Henn M.R."/>
            <person name="Birren B.W."/>
            <person name="Taylor J.W."/>
        </authorList>
    </citation>
    <scope>NUCLEOTIDE SEQUENCE [LARGE SCALE GENOMIC DNA]</scope>
    <source>
        <strain evidence="3">RMSCC 3488</strain>
    </source>
</reference>
<gene>
    <name evidence="2" type="ORF">CPAG_00128</name>
</gene>
<protein>
    <submittedName>
        <fullName evidence="2">Uncharacterized protein</fullName>
    </submittedName>
</protein>
<dbReference type="VEuPathDB" id="FungiDB:CPAG_00128"/>
<evidence type="ECO:0000256" key="1">
    <source>
        <dbReference type="SAM" id="MobiDB-lite"/>
    </source>
</evidence>
<name>A0A0J6F483_COCPO</name>
<dbReference type="AlphaFoldDB" id="A0A0J6F483"/>
<dbReference type="Proteomes" id="UP000054567">
    <property type="component" value="Unassembled WGS sequence"/>
</dbReference>
<reference evidence="2 3" key="1">
    <citation type="submission" date="2007-06" db="EMBL/GenBank/DDBJ databases">
        <title>The Genome Sequence of Coccidioides posadasii RMSCC_3488.</title>
        <authorList>
            <consortium name="Coccidioides Genome Resources Consortium"/>
            <consortium name="The Broad Institute Genome Sequencing Platform"/>
            <person name="Henn M.R."/>
            <person name="Sykes S."/>
            <person name="Young S."/>
            <person name="Jaffe D."/>
            <person name="Berlin A."/>
            <person name="Alvarez P."/>
            <person name="Butler J."/>
            <person name="Gnerre S."/>
            <person name="Grabherr M."/>
            <person name="Mauceli E."/>
            <person name="Brockman W."/>
            <person name="Kodira C."/>
            <person name="Alvarado L."/>
            <person name="Zeng Q."/>
            <person name="Crawford M."/>
            <person name="Antoine C."/>
            <person name="Devon K."/>
            <person name="Galgiani J."/>
            <person name="Orsborn K."/>
            <person name="Lewis M.L."/>
            <person name="Nusbaum C."/>
            <person name="Galagan J."/>
            <person name="Birren B."/>
        </authorList>
    </citation>
    <scope>NUCLEOTIDE SEQUENCE [LARGE SCALE GENOMIC DNA]</scope>
    <source>
        <strain evidence="2 3">RMSCC 3488</strain>
    </source>
</reference>
<proteinExistence type="predicted"/>
<evidence type="ECO:0000313" key="2">
    <source>
        <dbReference type="EMBL" id="KMM63774.1"/>
    </source>
</evidence>
<sequence length="180" mass="19567">MVPVAQATRVRQNRNKKFLARATRGSIQGLAEDPKPQASAKPIAKSLRLESTSRLTFVVLAGLRWETRARNSSHADVVRKGNFHRNLHPCVTAAVRPKLCSMPPSERPVRHHWILPLPGYFIPSGTGILGCLIRRTLAGPFILLLLGPIWNIAALQSSAESKLSGQKPSSVEVESRGGGG</sequence>
<feature type="region of interest" description="Disordered" evidence="1">
    <location>
        <begin position="22"/>
        <end position="44"/>
    </location>
</feature>